<name>A0A7N0V2Y5_KALFE</name>
<sequence length="158" mass="16539">MAPYTMKPLLLIFLIFTSSATAVNVDPRVVKLVETLLQTYLGQLNSTPILGILLDPRGLVVASQFVDSLVQVQCGPASTVIAATTSDSSGVAALLVDESIFPPSFLRNNCTMRVSAPPSTVNNLRGVGTILNFLGPVGTLASASIGAQVNLMVPDLIQ</sequence>
<organism evidence="2 3">
    <name type="scientific">Kalanchoe fedtschenkoi</name>
    <name type="common">Lavender scallops</name>
    <name type="synonym">South American air plant</name>
    <dbReference type="NCBI Taxonomy" id="63787"/>
    <lineage>
        <taxon>Eukaryota</taxon>
        <taxon>Viridiplantae</taxon>
        <taxon>Streptophyta</taxon>
        <taxon>Embryophyta</taxon>
        <taxon>Tracheophyta</taxon>
        <taxon>Spermatophyta</taxon>
        <taxon>Magnoliopsida</taxon>
        <taxon>eudicotyledons</taxon>
        <taxon>Gunneridae</taxon>
        <taxon>Pentapetalae</taxon>
        <taxon>Saxifragales</taxon>
        <taxon>Crassulaceae</taxon>
        <taxon>Kalanchoe</taxon>
    </lineage>
</organism>
<proteinExistence type="predicted"/>
<evidence type="ECO:0000256" key="1">
    <source>
        <dbReference type="SAM" id="SignalP"/>
    </source>
</evidence>
<protein>
    <submittedName>
        <fullName evidence="2">Uncharacterized protein</fullName>
    </submittedName>
</protein>
<evidence type="ECO:0000313" key="3">
    <source>
        <dbReference type="Proteomes" id="UP000594263"/>
    </source>
</evidence>
<dbReference type="Gramene" id="Kaladp0095s0378.1.v1.1">
    <property type="protein sequence ID" value="Kaladp0095s0378.1.v1.1"/>
    <property type="gene ID" value="Kaladp0095s0378.v1.1"/>
</dbReference>
<dbReference type="EnsemblPlants" id="Kaladp0095s0378.1.v1.1">
    <property type="protein sequence ID" value="Kaladp0095s0378.1.v1.1"/>
    <property type="gene ID" value="Kaladp0095s0378.v1.1"/>
</dbReference>
<reference evidence="2" key="1">
    <citation type="submission" date="2021-01" db="UniProtKB">
        <authorList>
            <consortium name="EnsemblPlants"/>
        </authorList>
    </citation>
    <scope>IDENTIFICATION</scope>
</reference>
<dbReference type="Proteomes" id="UP000594263">
    <property type="component" value="Unplaced"/>
</dbReference>
<accession>A0A7N0V2Y5</accession>
<keyword evidence="3" id="KW-1185">Reference proteome</keyword>
<dbReference type="AlphaFoldDB" id="A0A7N0V2Y5"/>
<feature type="chain" id="PRO_5029482028" evidence="1">
    <location>
        <begin position="23"/>
        <end position="158"/>
    </location>
</feature>
<keyword evidence="1" id="KW-0732">Signal</keyword>
<feature type="signal peptide" evidence="1">
    <location>
        <begin position="1"/>
        <end position="22"/>
    </location>
</feature>
<evidence type="ECO:0000313" key="2">
    <source>
        <dbReference type="EnsemblPlants" id="Kaladp0095s0378.1.v1.1"/>
    </source>
</evidence>